<keyword evidence="6" id="KW-1185">Reference proteome</keyword>
<reference evidence="6" key="1">
    <citation type="submission" date="2017-06" db="EMBL/GenBank/DDBJ databases">
        <title>Genome analysis of Fimbriiglobus ruber SP5, the first member of the order Planctomycetales with confirmed chitinolytic capability.</title>
        <authorList>
            <person name="Ravin N.V."/>
            <person name="Rakitin A.L."/>
            <person name="Ivanova A.A."/>
            <person name="Beletsky A.V."/>
            <person name="Kulichevskaya I.S."/>
            <person name="Mardanov A.V."/>
            <person name="Dedysh S.N."/>
        </authorList>
    </citation>
    <scope>NUCLEOTIDE SEQUENCE [LARGE SCALE GENOMIC DNA]</scope>
    <source>
        <strain evidence="6">SP5</strain>
    </source>
</reference>
<sequence length="116" mass="13000">MPRVPATSDVYNAIADPRRRQIIDLLSRQRGLAVGAIVLALGLAQPAVSKHLGVLREAGIVTVKKLGQSRVYDLNLDQLRTIQDWVRTLEQHWEGQLDRIRARAEQRASRPSSTPE</sequence>
<evidence type="ECO:0000313" key="6">
    <source>
        <dbReference type="Proteomes" id="UP000214646"/>
    </source>
</evidence>
<proteinExistence type="predicted"/>
<dbReference type="SUPFAM" id="SSF46785">
    <property type="entry name" value="Winged helix' DNA-binding domain"/>
    <property type="match status" value="1"/>
</dbReference>
<accession>A0A225D9J4</accession>
<evidence type="ECO:0000256" key="3">
    <source>
        <dbReference type="ARBA" id="ARBA00023163"/>
    </source>
</evidence>
<evidence type="ECO:0000313" key="5">
    <source>
        <dbReference type="EMBL" id="OWK38280.1"/>
    </source>
</evidence>
<protein>
    <submittedName>
        <fullName evidence="5">Transcriptional regulator, ArsR family</fullName>
    </submittedName>
</protein>
<comment type="caution">
    <text evidence="5">The sequence shown here is derived from an EMBL/GenBank/DDBJ whole genome shotgun (WGS) entry which is preliminary data.</text>
</comment>
<dbReference type="EMBL" id="NIDE01000014">
    <property type="protein sequence ID" value="OWK38280.1"/>
    <property type="molecule type" value="Genomic_DNA"/>
</dbReference>
<feature type="domain" description="HTH arsR-type" evidence="4">
    <location>
        <begin position="1"/>
        <end position="94"/>
    </location>
</feature>
<dbReference type="PANTHER" id="PTHR33154">
    <property type="entry name" value="TRANSCRIPTIONAL REGULATOR, ARSR FAMILY"/>
    <property type="match status" value="1"/>
</dbReference>
<dbReference type="CDD" id="cd00090">
    <property type="entry name" value="HTH_ARSR"/>
    <property type="match status" value="1"/>
</dbReference>
<dbReference type="GO" id="GO:0003700">
    <property type="term" value="F:DNA-binding transcription factor activity"/>
    <property type="evidence" value="ECO:0007669"/>
    <property type="project" value="InterPro"/>
</dbReference>
<dbReference type="SMART" id="SM00418">
    <property type="entry name" value="HTH_ARSR"/>
    <property type="match status" value="1"/>
</dbReference>
<dbReference type="Gene3D" id="1.10.10.10">
    <property type="entry name" value="Winged helix-like DNA-binding domain superfamily/Winged helix DNA-binding domain"/>
    <property type="match status" value="1"/>
</dbReference>
<dbReference type="InterPro" id="IPR001845">
    <property type="entry name" value="HTH_ArsR_DNA-bd_dom"/>
</dbReference>
<dbReference type="PRINTS" id="PR00778">
    <property type="entry name" value="HTHARSR"/>
</dbReference>
<keyword evidence="3" id="KW-0804">Transcription</keyword>
<dbReference type="InterPro" id="IPR036388">
    <property type="entry name" value="WH-like_DNA-bd_sf"/>
</dbReference>
<organism evidence="5 6">
    <name type="scientific">Fimbriiglobus ruber</name>
    <dbReference type="NCBI Taxonomy" id="1908690"/>
    <lineage>
        <taxon>Bacteria</taxon>
        <taxon>Pseudomonadati</taxon>
        <taxon>Planctomycetota</taxon>
        <taxon>Planctomycetia</taxon>
        <taxon>Gemmatales</taxon>
        <taxon>Gemmataceae</taxon>
        <taxon>Fimbriiglobus</taxon>
    </lineage>
</organism>
<keyword evidence="2" id="KW-0238">DNA-binding</keyword>
<dbReference type="RefSeq" id="WP_088258110.1">
    <property type="nucleotide sequence ID" value="NZ_NIDE01000014.1"/>
</dbReference>
<dbReference type="PROSITE" id="PS50987">
    <property type="entry name" value="HTH_ARSR_2"/>
    <property type="match status" value="1"/>
</dbReference>
<dbReference type="NCBIfam" id="NF033788">
    <property type="entry name" value="HTH_metalloreg"/>
    <property type="match status" value="1"/>
</dbReference>
<keyword evidence="1" id="KW-0805">Transcription regulation</keyword>
<gene>
    <name evidence="5" type="ORF">FRUB_07400</name>
</gene>
<dbReference type="Pfam" id="PF01022">
    <property type="entry name" value="HTH_5"/>
    <property type="match status" value="1"/>
</dbReference>
<evidence type="ECO:0000256" key="2">
    <source>
        <dbReference type="ARBA" id="ARBA00023125"/>
    </source>
</evidence>
<dbReference type="InterPro" id="IPR036390">
    <property type="entry name" value="WH_DNA-bd_sf"/>
</dbReference>
<evidence type="ECO:0000259" key="4">
    <source>
        <dbReference type="PROSITE" id="PS50987"/>
    </source>
</evidence>
<name>A0A225D9J4_9BACT</name>
<dbReference type="GO" id="GO:0003677">
    <property type="term" value="F:DNA binding"/>
    <property type="evidence" value="ECO:0007669"/>
    <property type="project" value="UniProtKB-KW"/>
</dbReference>
<dbReference type="PANTHER" id="PTHR33154:SF33">
    <property type="entry name" value="TRANSCRIPTIONAL REPRESSOR SDPR"/>
    <property type="match status" value="1"/>
</dbReference>
<dbReference type="OrthoDB" id="9799175at2"/>
<dbReference type="InterPro" id="IPR051081">
    <property type="entry name" value="HTH_MetalResp_TranReg"/>
</dbReference>
<evidence type="ECO:0000256" key="1">
    <source>
        <dbReference type="ARBA" id="ARBA00023015"/>
    </source>
</evidence>
<dbReference type="Proteomes" id="UP000214646">
    <property type="component" value="Unassembled WGS sequence"/>
</dbReference>
<dbReference type="InterPro" id="IPR011991">
    <property type="entry name" value="ArsR-like_HTH"/>
</dbReference>
<dbReference type="AlphaFoldDB" id="A0A225D9J4"/>